<dbReference type="InterPro" id="IPR037232">
    <property type="entry name" value="NADH_quin_OxRdtase_su_C/D-like"/>
</dbReference>
<dbReference type="HAMAP" id="MF_01357">
    <property type="entry name" value="NDH1_NuoC"/>
    <property type="match status" value="1"/>
</dbReference>
<accession>A0A6J6BGV8</accession>
<proteinExistence type="inferred from homology"/>
<dbReference type="SUPFAM" id="SSF143243">
    <property type="entry name" value="Nqo5-like"/>
    <property type="match status" value="1"/>
</dbReference>
<feature type="domain" description="NADH:ubiquinone oxidoreductase 30kDa subunit" evidence="3">
    <location>
        <begin position="50"/>
        <end position="174"/>
    </location>
</feature>
<name>A0A6J6BGV8_9ZZZZ</name>
<dbReference type="InterPro" id="IPR001268">
    <property type="entry name" value="NADH_UbQ_OxRdtase_30kDa_su"/>
</dbReference>
<dbReference type="GO" id="GO:0016651">
    <property type="term" value="F:oxidoreductase activity, acting on NAD(P)H"/>
    <property type="evidence" value="ECO:0007669"/>
    <property type="project" value="InterPro"/>
</dbReference>
<dbReference type="Gene3D" id="3.30.460.80">
    <property type="entry name" value="NADH:ubiquinone oxidoreductase, 30kDa subunit"/>
    <property type="match status" value="1"/>
</dbReference>
<dbReference type="PANTHER" id="PTHR10884">
    <property type="entry name" value="NADH DEHYDROGENASE UBIQUINONE IRON-SULFUR PROTEIN 3"/>
    <property type="match status" value="1"/>
</dbReference>
<dbReference type="InterPro" id="IPR010218">
    <property type="entry name" value="NADH_DH_suC"/>
</dbReference>
<evidence type="ECO:0000259" key="3">
    <source>
        <dbReference type="Pfam" id="PF00329"/>
    </source>
</evidence>
<dbReference type="Pfam" id="PF00329">
    <property type="entry name" value="Complex1_30kDa"/>
    <property type="match status" value="1"/>
</dbReference>
<keyword evidence="2" id="KW-0813">Transport</keyword>
<dbReference type="AlphaFoldDB" id="A0A6J6BGV8"/>
<dbReference type="GO" id="GO:0008137">
    <property type="term" value="F:NADH dehydrogenase (ubiquinone) activity"/>
    <property type="evidence" value="ECO:0007669"/>
    <property type="project" value="InterPro"/>
</dbReference>
<evidence type="ECO:0000313" key="4">
    <source>
        <dbReference type="EMBL" id="CAB4538231.1"/>
    </source>
</evidence>
<organism evidence="4">
    <name type="scientific">freshwater metagenome</name>
    <dbReference type="NCBI Taxonomy" id="449393"/>
    <lineage>
        <taxon>unclassified sequences</taxon>
        <taxon>metagenomes</taxon>
        <taxon>ecological metagenomes</taxon>
    </lineage>
</organism>
<dbReference type="EMBL" id="CAEZSF010000070">
    <property type="protein sequence ID" value="CAB4538231.1"/>
    <property type="molecule type" value="Genomic_DNA"/>
</dbReference>
<sequence>MSDAETPSIDESELAEESVEDVLEEELPQPELLHGVPVSESRGQVVLHPSRDEYVALVSSLRELGYWMCVDLCGVDYLGYGAQRNLPAGVAPERFEVVVGLLNHTDRSRLRLRVQIPESDPQLATLFPLHPSVENPEREVFDMFGIRFDGHPDMSRILMPDEWIGHPLRKDYELGRIPVQFKGASTAR</sequence>
<dbReference type="PANTHER" id="PTHR10884:SF14">
    <property type="entry name" value="NADH DEHYDROGENASE [UBIQUINONE] IRON-SULFUR PROTEIN 3, MITOCHONDRIAL"/>
    <property type="match status" value="1"/>
</dbReference>
<comment type="similarity">
    <text evidence="1">Belongs to the complex I 30 kDa subunit family.</text>
</comment>
<evidence type="ECO:0000256" key="2">
    <source>
        <dbReference type="ARBA" id="ARBA00022448"/>
    </source>
</evidence>
<gene>
    <name evidence="4" type="ORF">UFOPK1358_00873</name>
    <name evidence="5" type="ORF">UFOPK2766_01651</name>
</gene>
<evidence type="ECO:0000256" key="1">
    <source>
        <dbReference type="ARBA" id="ARBA00007569"/>
    </source>
</evidence>
<protein>
    <submittedName>
        <fullName evidence="4">Unannotated protein</fullName>
    </submittedName>
</protein>
<reference evidence="4" key="1">
    <citation type="submission" date="2020-05" db="EMBL/GenBank/DDBJ databases">
        <authorList>
            <person name="Chiriac C."/>
            <person name="Salcher M."/>
            <person name="Ghai R."/>
            <person name="Kavagutti S V."/>
        </authorList>
    </citation>
    <scope>NUCLEOTIDE SEQUENCE</scope>
</reference>
<dbReference type="EMBL" id="CAEZYU010000083">
    <property type="protein sequence ID" value="CAB4750900.1"/>
    <property type="molecule type" value="Genomic_DNA"/>
</dbReference>
<evidence type="ECO:0000313" key="5">
    <source>
        <dbReference type="EMBL" id="CAB4750900.1"/>
    </source>
</evidence>